<evidence type="ECO:0000313" key="2">
    <source>
        <dbReference type="Proteomes" id="UP000230002"/>
    </source>
</evidence>
<evidence type="ECO:0008006" key="3">
    <source>
        <dbReference type="Google" id="ProtNLM"/>
    </source>
</evidence>
<gene>
    <name evidence="1" type="ORF">GSI_09851</name>
</gene>
<name>A0A2G8S2K3_9APHY</name>
<reference evidence="1 2" key="1">
    <citation type="journal article" date="2015" name="Sci. Rep.">
        <title>Chromosome-level genome map provides insights into diverse defense mechanisms in the medicinal fungus Ganoderma sinense.</title>
        <authorList>
            <person name="Zhu Y."/>
            <person name="Xu J."/>
            <person name="Sun C."/>
            <person name="Zhou S."/>
            <person name="Xu H."/>
            <person name="Nelson D.R."/>
            <person name="Qian J."/>
            <person name="Song J."/>
            <person name="Luo H."/>
            <person name="Xiang L."/>
            <person name="Li Y."/>
            <person name="Xu Z."/>
            <person name="Ji A."/>
            <person name="Wang L."/>
            <person name="Lu S."/>
            <person name="Hayward A."/>
            <person name="Sun W."/>
            <person name="Li X."/>
            <person name="Schwartz D.C."/>
            <person name="Wang Y."/>
            <person name="Chen S."/>
        </authorList>
    </citation>
    <scope>NUCLEOTIDE SEQUENCE [LARGE SCALE GENOMIC DNA]</scope>
    <source>
        <strain evidence="1 2">ZZ0214-1</strain>
    </source>
</reference>
<proteinExistence type="predicted"/>
<sequence>MSPSTQPATSSPAEPRTPRLPPEFVDLILVHLWEGEPAESQNRAALLKNIVLVNRTWLALAAHIASRDAHSSCYHSPKRFIRLISQPSSPKTPRDLLSTELNRIANETCRSLTLHADGRPQAPYFNDDGPIGVALALQLASAPDRLPNLRHIAITHTDWPHVHIFQHLRLSGFPPQATHLTLTYAFTDVSRGHMQPLSINNALAWTYRPVFGRVKPAFVPGLRHLALSGVPTPFPGLLLRDICPHVETLELTRPAPGQLPDLVPLPPAVRTLVLRYPGTLLSKEEMAAWFLPVVLQREIFPPASKETNVTKQPPRIVVRSGTPDPVPFIELWRECRMFGVELVYERDDSRSPVVPQACPEAMSAYEDGPSPLIAKAIPFWKQGRSLPGYY</sequence>
<dbReference type="Proteomes" id="UP000230002">
    <property type="component" value="Unassembled WGS sequence"/>
</dbReference>
<accession>A0A2G8S2K3</accession>
<dbReference type="AlphaFoldDB" id="A0A2G8S2K3"/>
<dbReference type="OrthoDB" id="2836053at2759"/>
<evidence type="ECO:0000313" key="1">
    <source>
        <dbReference type="EMBL" id="PIL28000.1"/>
    </source>
</evidence>
<organism evidence="1 2">
    <name type="scientific">Ganoderma sinense ZZ0214-1</name>
    <dbReference type="NCBI Taxonomy" id="1077348"/>
    <lineage>
        <taxon>Eukaryota</taxon>
        <taxon>Fungi</taxon>
        <taxon>Dikarya</taxon>
        <taxon>Basidiomycota</taxon>
        <taxon>Agaricomycotina</taxon>
        <taxon>Agaricomycetes</taxon>
        <taxon>Polyporales</taxon>
        <taxon>Polyporaceae</taxon>
        <taxon>Ganoderma</taxon>
    </lineage>
</organism>
<keyword evidence="2" id="KW-1185">Reference proteome</keyword>
<comment type="caution">
    <text evidence="1">The sequence shown here is derived from an EMBL/GenBank/DDBJ whole genome shotgun (WGS) entry which is preliminary data.</text>
</comment>
<dbReference type="EMBL" id="AYKW01000030">
    <property type="protein sequence ID" value="PIL28000.1"/>
    <property type="molecule type" value="Genomic_DNA"/>
</dbReference>
<protein>
    <recommendedName>
        <fullName evidence="3">F-box domain-containing protein</fullName>
    </recommendedName>
</protein>